<evidence type="ECO:0000256" key="7">
    <source>
        <dbReference type="SAM" id="Phobius"/>
    </source>
</evidence>
<dbReference type="InterPro" id="IPR002403">
    <property type="entry name" value="Cyt_P450_E_grp-IV"/>
</dbReference>
<feature type="binding site" description="axial binding residue" evidence="6">
    <location>
        <position position="434"/>
    </location>
    <ligand>
        <name>heme</name>
        <dbReference type="ChEBI" id="CHEBI:30413"/>
    </ligand>
    <ligandPart>
        <name>Fe</name>
        <dbReference type="ChEBI" id="CHEBI:18248"/>
    </ligandPart>
</feature>
<dbReference type="EMBL" id="JAPZBO010000010">
    <property type="protein sequence ID" value="KAJ5299640.1"/>
    <property type="molecule type" value="Genomic_DNA"/>
</dbReference>
<keyword evidence="4" id="KW-0560">Oxidoreductase</keyword>
<keyword evidence="7" id="KW-1133">Transmembrane helix</keyword>
<protein>
    <recommendedName>
        <fullName evidence="10">Cytochrome P450</fullName>
    </recommendedName>
</protein>
<gene>
    <name evidence="8" type="ORF">N7476_011197</name>
</gene>
<dbReference type="PRINTS" id="PR00465">
    <property type="entry name" value="EP450IV"/>
</dbReference>
<dbReference type="GO" id="GO:0004497">
    <property type="term" value="F:monooxygenase activity"/>
    <property type="evidence" value="ECO:0007669"/>
    <property type="project" value="InterPro"/>
</dbReference>
<dbReference type="PANTHER" id="PTHR47582:SF1">
    <property type="entry name" value="P450, PUTATIVE (EUROFUNG)-RELATED"/>
    <property type="match status" value="1"/>
</dbReference>
<evidence type="ECO:0000256" key="2">
    <source>
        <dbReference type="ARBA" id="ARBA00010617"/>
    </source>
</evidence>
<dbReference type="GO" id="GO:0016705">
    <property type="term" value="F:oxidoreductase activity, acting on paired donors, with incorporation or reduction of molecular oxygen"/>
    <property type="evidence" value="ECO:0007669"/>
    <property type="project" value="InterPro"/>
</dbReference>
<keyword evidence="6" id="KW-0349">Heme</keyword>
<evidence type="ECO:0000256" key="6">
    <source>
        <dbReference type="PIRSR" id="PIRSR602403-1"/>
    </source>
</evidence>
<feature type="transmembrane region" description="Helical" evidence="7">
    <location>
        <begin position="40"/>
        <end position="57"/>
    </location>
</feature>
<dbReference type="InterPro" id="IPR036396">
    <property type="entry name" value="Cyt_P450_sf"/>
</dbReference>
<dbReference type="GO" id="GO:0005506">
    <property type="term" value="F:iron ion binding"/>
    <property type="evidence" value="ECO:0007669"/>
    <property type="project" value="InterPro"/>
</dbReference>
<dbReference type="CDD" id="cd11040">
    <property type="entry name" value="CYP7_CYP8-like"/>
    <property type="match status" value="1"/>
</dbReference>
<evidence type="ECO:0000256" key="4">
    <source>
        <dbReference type="ARBA" id="ARBA00023002"/>
    </source>
</evidence>
<dbReference type="GO" id="GO:0043386">
    <property type="term" value="P:mycotoxin biosynthetic process"/>
    <property type="evidence" value="ECO:0007669"/>
    <property type="project" value="UniProtKB-ARBA"/>
</dbReference>
<dbReference type="GO" id="GO:0020037">
    <property type="term" value="F:heme binding"/>
    <property type="evidence" value="ECO:0007669"/>
    <property type="project" value="InterPro"/>
</dbReference>
<dbReference type="Proteomes" id="UP001147746">
    <property type="component" value="Unassembled WGS sequence"/>
</dbReference>
<evidence type="ECO:0000313" key="8">
    <source>
        <dbReference type="EMBL" id="KAJ5299640.1"/>
    </source>
</evidence>
<keyword evidence="5 6" id="KW-0408">Iron</keyword>
<evidence type="ECO:0000256" key="1">
    <source>
        <dbReference type="ARBA" id="ARBA00001971"/>
    </source>
</evidence>
<dbReference type="Gene3D" id="1.10.630.10">
    <property type="entry name" value="Cytochrome P450"/>
    <property type="match status" value="1"/>
</dbReference>
<evidence type="ECO:0000256" key="5">
    <source>
        <dbReference type="ARBA" id="ARBA00023004"/>
    </source>
</evidence>
<comment type="similarity">
    <text evidence="2">Belongs to the cytochrome P450 family.</text>
</comment>
<dbReference type="AlphaFoldDB" id="A0A9W9PM35"/>
<proteinExistence type="inferred from homology"/>
<dbReference type="InterPro" id="IPR053007">
    <property type="entry name" value="CYP450_monoxygenase_sec-met"/>
</dbReference>
<evidence type="ECO:0000256" key="3">
    <source>
        <dbReference type="ARBA" id="ARBA00022723"/>
    </source>
</evidence>
<comment type="caution">
    <text evidence="8">The sequence shown here is derived from an EMBL/GenBank/DDBJ whole genome shotgun (WGS) entry which is preliminary data.</text>
</comment>
<keyword evidence="3 6" id="KW-0479">Metal-binding</keyword>
<name>A0A9W9PM35_9EURO</name>
<evidence type="ECO:0000313" key="9">
    <source>
        <dbReference type="Proteomes" id="UP001147746"/>
    </source>
</evidence>
<keyword evidence="7" id="KW-0812">Transmembrane</keyword>
<dbReference type="PANTHER" id="PTHR47582">
    <property type="entry name" value="P450, PUTATIVE (EUROFUNG)-RELATED"/>
    <property type="match status" value="1"/>
</dbReference>
<dbReference type="SUPFAM" id="SSF48264">
    <property type="entry name" value="Cytochrome P450"/>
    <property type="match status" value="1"/>
</dbReference>
<keyword evidence="9" id="KW-1185">Reference proteome</keyword>
<reference evidence="8" key="1">
    <citation type="submission" date="2022-12" db="EMBL/GenBank/DDBJ databases">
        <authorList>
            <person name="Petersen C."/>
        </authorList>
    </citation>
    <scope>NUCLEOTIDE SEQUENCE</scope>
    <source>
        <strain evidence="8">IBT 21472</strain>
    </source>
</reference>
<accession>A0A9W9PM35</accession>
<sequence length="516" mass="57637">MLDLSQALLLGLVAAAGYIMYRGSRHDPREPPILSNRIPIVGHMLGMMWYGVGYWTMQAKQKASYSIFGIDLLFTKIYIITSPELMQSVQRSKSLSLDPLLDLAVLRFSGITNKQTLDLMLDASSGGQGFAQKLMHALAPTMIGKSLDQMNIRMVRFMTPLIDELGDKSSVDLYKWCRDAITDASNDTMFGPMNPFKDKELSDAFWDYENNLGALVANALPWLTARKPLKAREKIAAAILKYHQSGGVEQASELVKLRHTSILGAGISPEEYALLETPLPTGFLSNTVPAAFWSLYDIYCRPELLNDLRKEVELNALSIRTNGTHIIDIGALRGRCPLLLSTFQEILRTRTMSSPTRYVTQDTLIADKYLLKAASLVTMPSIEMGKQPEVWGETANVFDAQRFMKGVASETRPSEREPRRLGGFMTFGVSPTICPGRHFASSEILGMVATMILQYDISPVCGTWEEPEKFLSSLVSIMTPVRGAFPVNVKRRRQYEDTKWDFHVEEGKGQFPLVIG</sequence>
<dbReference type="Pfam" id="PF00067">
    <property type="entry name" value="p450"/>
    <property type="match status" value="1"/>
</dbReference>
<evidence type="ECO:0008006" key="10">
    <source>
        <dbReference type="Google" id="ProtNLM"/>
    </source>
</evidence>
<organism evidence="8 9">
    <name type="scientific">Penicillium atrosanguineum</name>
    <dbReference type="NCBI Taxonomy" id="1132637"/>
    <lineage>
        <taxon>Eukaryota</taxon>
        <taxon>Fungi</taxon>
        <taxon>Dikarya</taxon>
        <taxon>Ascomycota</taxon>
        <taxon>Pezizomycotina</taxon>
        <taxon>Eurotiomycetes</taxon>
        <taxon>Eurotiomycetidae</taxon>
        <taxon>Eurotiales</taxon>
        <taxon>Aspergillaceae</taxon>
        <taxon>Penicillium</taxon>
    </lineage>
</organism>
<comment type="cofactor">
    <cofactor evidence="1 6">
        <name>heme</name>
        <dbReference type="ChEBI" id="CHEBI:30413"/>
    </cofactor>
</comment>
<dbReference type="InterPro" id="IPR001128">
    <property type="entry name" value="Cyt_P450"/>
</dbReference>
<keyword evidence="7" id="KW-0472">Membrane</keyword>
<reference evidence="8" key="2">
    <citation type="journal article" date="2023" name="IMA Fungus">
        <title>Comparative genomic study of the Penicillium genus elucidates a diverse pangenome and 15 lateral gene transfer events.</title>
        <authorList>
            <person name="Petersen C."/>
            <person name="Sorensen T."/>
            <person name="Nielsen M.R."/>
            <person name="Sondergaard T.E."/>
            <person name="Sorensen J.L."/>
            <person name="Fitzpatrick D.A."/>
            <person name="Frisvad J.C."/>
            <person name="Nielsen K.L."/>
        </authorList>
    </citation>
    <scope>NUCLEOTIDE SEQUENCE</scope>
    <source>
        <strain evidence="8">IBT 21472</strain>
    </source>
</reference>